<sequence>MAPNVEISIPTATIADAPSPYTLYNITIRLPLRSFVVQKRYSEFASFHDALVRQVGAQPPVALPGKSWFSNTNSNETLREERRKGLERYLRAINESEDPRWRQTSVWRSFLNLPSQALSDSSAASKLHKSITEPGAPGGGPITDPVLWLDCYREMKAHLHETRLHLTRRDQATTPQKQHESSAQAKSSLVKAGSMIGALEEGLKNLSDKSSGWGGSRLGEGEIRRRKDLIASAKKEKDGLENLHNAMVTKSKLDNAVASMQDKDALVGSAKPRSGRVLGKETDKTRELDNQGVLQLQKQTMEEQDRSVEELMKIVARQKELGIAINNELEIQNELLRKADEDVDMFVLSLLISLFTILPVVHLLTGVIITRLQRKIDIGKRRLGKIS</sequence>
<dbReference type="RefSeq" id="XP_013325546.1">
    <property type="nucleotide sequence ID" value="XM_013470092.1"/>
</dbReference>
<feature type="domain" description="T-SNARE coiled-coil homology" evidence="3">
    <location>
        <begin position="298"/>
        <end position="344"/>
    </location>
</feature>
<dbReference type="Pfam" id="PF00787">
    <property type="entry name" value="PX"/>
    <property type="match status" value="1"/>
</dbReference>
<feature type="domain" description="PX" evidence="4">
    <location>
        <begin position="2"/>
        <end position="117"/>
    </location>
</feature>
<evidence type="ECO:0000313" key="5">
    <source>
        <dbReference type="EMBL" id="KKA18934.1"/>
    </source>
</evidence>
<name>A0A0F4YL27_RASE3</name>
<evidence type="ECO:0000259" key="3">
    <source>
        <dbReference type="PROSITE" id="PS50192"/>
    </source>
</evidence>
<dbReference type="CDD" id="cd06897">
    <property type="entry name" value="PX_SNARE"/>
    <property type="match status" value="1"/>
</dbReference>
<dbReference type="CDD" id="cd15858">
    <property type="entry name" value="SNARE_VAM7"/>
    <property type="match status" value="1"/>
</dbReference>
<dbReference type="PROSITE" id="PS50192">
    <property type="entry name" value="T_SNARE"/>
    <property type="match status" value="1"/>
</dbReference>
<dbReference type="EMBL" id="LASV01000400">
    <property type="protein sequence ID" value="KKA18934.1"/>
    <property type="molecule type" value="Genomic_DNA"/>
</dbReference>
<dbReference type="InterPro" id="IPR000727">
    <property type="entry name" value="T_SNARE_dom"/>
</dbReference>
<dbReference type="PANTHER" id="PTHR22775:SF3">
    <property type="entry name" value="SORTING NEXIN-13"/>
    <property type="match status" value="1"/>
</dbReference>
<dbReference type="InterPro" id="IPR036871">
    <property type="entry name" value="PX_dom_sf"/>
</dbReference>
<dbReference type="STRING" id="1408163.A0A0F4YL27"/>
<dbReference type="GeneID" id="25319379"/>
<dbReference type="GO" id="GO:0035091">
    <property type="term" value="F:phosphatidylinositol binding"/>
    <property type="evidence" value="ECO:0007669"/>
    <property type="project" value="InterPro"/>
</dbReference>
<accession>A0A0F4YL27</accession>
<keyword evidence="2" id="KW-0472">Membrane</keyword>
<feature type="region of interest" description="Disordered" evidence="1">
    <location>
        <begin position="167"/>
        <end position="189"/>
    </location>
</feature>
<keyword evidence="2" id="KW-1133">Transmembrane helix</keyword>
<proteinExistence type="predicted"/>
<evidence type="ECO:0000259" key="4">
    <source>
        <dbReference type="PROSITE" id="PS50195"/>
    </source>
</evidence>
<keyword evidence="2" id="KW-0812">Transmembrane</keyword>
<evidence type="ECO:0000256" key="1">
    <source>
        <dbReference type="SAM" id="MobiDB-lite"/>
    </source>
</evidence>
<dbReference type="Gene3D" id="1.20.5.110">
    <property type="match status" value="1"/>
</dbReference>
<dbReference type="PROSITE" id="PS50195">
    <property type="entry name" value="PX"/>
    <property type="match status" value="1"/>
</dbReference>
<evidence type="ECO:0000313" key="6">
    <source>
        <dbReference type="Proteomes" id="UP000053958"/>
    </source>
</evidence>
<organism evidence="5 6">
    <name type="scientific">Rasamsonia emersonii (strain ATCC 16479 / CBS 393.64 / IMI 116815)</name>
    <dbReference type="NCBI Taxonomy" id="1408163"/>
    <lineage>
        <taxon>Eukaryota</taxon>
        <taxon>Fungi</taxon>
        <taxon>Dikarya</taxon>
        <taxon>Ascomycota</taxon>
        <taxon>Pezizomycotina</taxon>
        <taxon>Eurotiomycetes</taxon>
        <taxon>Eurotiomycetidae</taxon>
        <taxon>Eurotiales</taxon>
        <taxon>Trichocomaceae</taxon>
        <taxon>Rasamsonia</taxon>
    </lineage>
</organism>
<dbReference type="Gene3D" id="3.30.1520.10">
    <property type="entry name" value="Phox-like domain"/>
    <property type="match status" value="1"/>
</dbReference>
<dbReference type="PANTHER" id="PTHR22775">
    <property type="entry name" value="SORTING NEXIN"/>
    <property type="match status" value="1"/>
</dbReference>
<dbReference type="SUPFAM" id="SSF58038">
    <property type="entry name" value="SNARE fusion complex"/>
    <property type="match status" value="1"/>
</dbReference>
<reference evidence="5 6" key="1">
    <citation type="submission" date="2015-04" db="EMBL/GenBank/DDBJ databases">
        <authorList>
            <person name="Heijne W.H."/>
            <person name="Fedorova N.D."/>
            <person name="Nierman W.C."/>
            <person name="Vollebregt A.W."/>
            <person name="Zhao Z."/>
            <person name="Wu L."/>
            <person name="Kumar M."/>
            <person name="Stam H."/>
            <person name="van den Berg M.A."/>
            <person name="Pel H.J."/>
        </authorList>
    </citation>
    <scope>NUCLEOTIDE SEQUENCE [LARGE SCALE GENOMIC DNA]</scope>
    <source>
        <strain evidence="5 6">CBS 393.64</strain>
    </source>
</reference>
<keyword evidence="6" id="KW-1185">Reference proteome</keyword>
<dbReference type="SUPFAM" id="SSF64268">
    <property type="entry name" value="PX domain"/>
    <property type="match status" value="1"/>
</dbReference>
<dbReference type="AlphaFoldDB" id="A0A0F4YL27"/>
<gene>
    <name evidence="5" type="ORF">T310_7103</name>
</gene>
<dbReference type="Proteomes" id="UP000053958">
    <property type="component" value="Unassembled WGS sequence"/>
</dbReference>
<dbReference type="InterPro" id="IPR001683">
    <property type="entry name" value="PX_dom"/>
</dbReference>
<feature type="compositionally biased region" description="Polar residues" evidence="1">
    <location>
        <begin position="172"/>
        <end position="187"/>
    </location>
</feature>
<evidence type="ECO:0000256" key="2">
    <source>
        <dbReference type="SAM" id="Phobius"/>
    </source>
</evidence>
<dbReference type="SMART" id="SM00312">
    <property type="entry name" value="PX"/>
    <property type="match status" value="1"/>
</dbReference>
<feature type="transmembrane region" description="Helical" evidence="2">
    <location>
        <begin position="345"/>
        <end position="372"/>
    </location>
</feature>
<dbReference type="OrthoDB" id="428895at2759"/>
<comment type="caution">
    <text evidence="5">The sequence shown here is derived from an EMBL/GenBank/DDBJ whole genome shotgun (WGS) entry which is preliminary data.</text>
</comment>
<protein>
    <submittedName>
        <fullName evidence="5">SNARE complex subunit (Vam7)</fullName>
    </submittedName>
</protein>